<dbReference type="Proteomes" id="UP000198983">
    <property type="component" value="Chromosome I"/>
</dbReference>
<dbReference type="OrthoDB" id="9812295at2"/>
<feature type="domain" description="NADPH-dependent FMN reductase-like" evidence="1">
    <location>
        <begin position="3"/>
        <end position="147"/>
    </location>
</feature>
<keyword evidence="3" id="KW-1185">Reference proteome</keyword>
<evidence type="ECO:0000313" key="3">
    <source>
        <dbReference type="Proteomes" id="UP000198983"/>
    </source>
</evidence>
<dbReference type="InterPro" id="IPR050712">
    <property type="entry name" value="NAD(P)H-dep_reductase"/>
</dbReference>
<dbReference type="Gene3D" id="3.40.50.360">
    <property type="match status" value="1"/>
</dbReference>
<dbReference type="GO" id="GO:0016491">
    <property type="term" value="F:oxidoreductase activity"/>
    <property type="evidence" value="ECO:0007669"/>
    <property type="project" value="InterPro"/>
</dbReference>
<accession>A0A1H1V390</accession>
<dbReference type="EMBL" id="LT629732">
    <property type="protein sequence ID" value="SDS78836.1"/>
    <property type="molecule type" value="Genomic_DNA"/>
</dbReference>
<dbReference type="InterPro" id="IPR005025">
    <property type="entry name" value="FMN_Rdtase-like_dom"/>
</dbReference>
<dbReference type="GO" id="GO:0010181">
    <property type="term" value="F:FMN binding"/>
    <property type="evidence" value="ECO:0007669"/>
    <property type="project" value="TreeGrafter"/>
</dbReference>
<reference evidence="2 3" key="1">
    <citation type="submission" date="2016-10" db="EMBL/GenBank/DDBJ databases">
        <authorList>
            <person name="de Groot N.N."/>
        </authorList>
    </citation>
    <scope>NUCLEOTIDE SEQUENCE [LARGE SCALE GENOMIC DNA]</scope>
    <source>
        <strain evidence="2 3">DSM 22024</strain>
    </source>
</reference>
<sequence length="203" mass="22324">MTRVGIIIGSTRPGRNGEAVGRWVQEVAHAHGGGEYELIDLAAFDLPHLDEIVPAAAGQYALQHTRRWAETIRGLDAFVFVTPEYNHSMPGVLKTALDFVYAEWNHKAAGFVGYGADGGVRAVEQLRQVMAHLKVADVGPQVTLSLWTDFVNMNEFRPDARHEATLATMLDELLSWARALRTVRTESVHNGTVRKEAVAEPVG</sequence>
<dbReference type="InterPro" id="IPR029039">
    <property type="entry name" value="Flavoprotein-like_sf"/>
</dbReference>
<evidence type="ECO:0000259" key="1">
    <source>
        <dbReference type="Pfam" id="PF03358"/>
    </source>
</evidence>
<protein>
    <submittedName>
        <fullName evidence="2">NAD(P)H-dependent FMN reductase</fullName>
    </submittedName>
</protein>
<name>A0A1H1V390_9ACTN</name>
<dbReference type="SUPFAM" id="SSF52218">
    <property type="entry name" value="Flavoproteins"/>
    <property type="match status" value="1"/>
</dbReference>
<proteinExistence type="predicted"/>
<gene>
    <name evidence="2" type="ORF">SAMN04489717_3873</name>
</gene>
<organism evidence="2 3">
    <name type="scientific">Actinopolymorpha singaporensis</name>
    <dbReference type="NCBI Taxonomy" id="117157"/>
    <lineage>
        <taxon>Bacteria</taxon>
        <taxon>Bacillati</taxon>
        <taxon>Actinomycetota</taxon>
        <taxon>Actinomycetes</taxon>
        <taxon>Propionibacteriales</taxon>
        <taxon>Actinopolymorphaceae</taxon>
        <taxon>Actinopolymorpha</taxon>
    </lineage>
</organism>
<dbReference type="PANTHER" id="PTHR30543:SF21">
    <property type="entry name" value="NAD(P)H-DEPENDENT FMN REDUCTASE LOT6"/>
    <property type="match status" value="1"/>
</dbReference>
<dbReference type="PANTHER" id="PTHR30543">
    <property type="entry name" value="CHROMATE REDUCTASE"/>
    <property type="match status" value="1"/>
</dbReference>
<dbReference type="AlphaFoldDB" id="A0A1H1V390"/>
<dbReference type="RefSeq" id="WP_092655021.1">
    <property type="nucleotide sequence ID" value="NZ_LT629732.1"/>
</dbReference>
<evidence type="ECO:0000313" key="2">
    <source>
        <dbReference type="EMBL" id="SDS78836.1"/>
    </source>
</evidence>
<dbReference type="STRING" id="117157.SAMN04489717_3873"/>
<dbReference type="GO" id="GO:0005829">
    <property type="term" value="C:cytosol"/>
    <property type="evidence" value="ECO:0007669"/>
    <property type="project" value="TreeGrafter"/>
</dbReference>
<dbReference type="Pfam" id="PF03358">
    <property type="entry name" value="FMN_red"/>
    <property type="match status" value="1"/>
</dbReference>